<reference evidence="9" key="1">
    <citation type="submission" date="2017-09" db="EMBL/GenBank/DDBJ databases">
        <title>Depth-based differentiation of microbial function through sediment-hosted aquifers and enrichment of novel symbionts in the deep terrestrial subsurface.</title>
        <authorList>
            <person name="Probst A.J."/>
            <person name="Ladd B."/>
            <person name="Jarett J.K."/>
            <person name="Geller-Mcgrath D.E."/>
            <person name="Sieber C.M.K."/>
            <person name="Emerson J.B."/>
            <person name="Anantharaman K."/>
            <person name="Thomas B.C."/>
            <person name="Malmstrom R."/>
            <person name="Stieglmeier M."/>
            <person name="Klingl A."/>
            <person name="Woyke T."/>
            <person name="Ryan C.M."/>
            <person name="Banfield J.F."/>
        </authorList>
    </citation>
    <scope>NUCLEOTIDE SEQUENCE [LARGE SCALE GENOMIC DNA]</scope>
</reference>
<dbReference type="Proteomes" id="UP000231453">
    <property type="component" value="Unassembled WGS sequence"/>
</dbReference>
<keyword evidence="2" id="KW-0229">DNA integration</keyword>
<evidence type="ECO:0000256" key="5">
    <source>
        <dbReference type="PROSITE-ProRule" id="PRU01248"/>
    </source>
</evidence>
<dbReference type="Pfam" id="PF00589">
    <property type="entry name" value="Phage_integrase"/>
    <property type="match status" value="1"/>
</dbReference>
<dbReference type="SUPFAM" id="SSF56349">
    <property type="entry name" value="DNA breaking-rejoining enzymes"/>
    <property type="match status" value="1"/>
</dbReference>
<dbReference type="PROSITE" id="PS51900">
    <property type="entry name" value="CB"/>
    <property type="match status" value="1"/>
</dbReference>
<dbReference type="Pfam" id="PF02899">
    <property type="entry name" value="Phage_int_SAM_1"/>
    <property type="match status" value="1"/>
</dbReference>
<keyword evidence="4" id="KW-0233">DNA recombination</keyword>
<evidence type="ECO:0000313" key="9">
    <source>
        <dbReference type="Proteomes" id="UP000231453"/>
    </source>
</evidence>
<dbReference type="InterPro" id="IPR044068">
    <property type="entry name" value="CB"/>
</dbReference>
<organism evidence="8 9">
    <name type="scientific">Candidatus Magasanikbacteria bacterium CG_4_10_14_0_2_um_filter_33_14</name>
    <dbReference type="NCBI Taxonomy" id="1974636"/>
    <lineage>
        <taxon>Bacteria</taxon>
        <taxon>Candidatus Magasanikiibacteriota</taxon>
    </lineage>
</organism>
<dbReference type="InterPro" id="IPR004107">
    <property type="entry name" value="Integrase_SAM-like_N"/>
</dbReference>
<dbReference type="GO" id="GO:0006310">
    <property type="term" value="P:DNA recombination"/>
    <property type="evidence" value="ECO:0007669"/>
    <property type="project" value="UniProtKB-KW"/>
</dbReference>
<evidence type="ECO:0000256" key="1">
    <source>
        <dbReference type="ARBA" id="ARBA00008857"/>
    </source>
</evidence>
<dbReference type="PROSITE" id="PS51898">
    <property type="entry name" value="TYR_RECOMBINASE"/>
    <property type="match status" value="1"/>
</dbReference>
<dbReference type="NCBIfam" id="NF040815">
    <property type="entry name" value="recomb_XerA_Arch"/>
    <property type="match status" value="1"/>
</dbReference>
<dbReference type="CDD" id="cd00798">
    <property type="entry name" value="INT_XerDC_C"/>
    <property type="match status" value="1"/>
</dbReference>
<dbReference type="GO" id="GO:0015074">
    <property type="term" value="P:DNA integration"/>
    <property type="evidence" value="ECO:0007669"/>
    <property type="project" value="UniProtKB-KW"/>
</dbReference>
<evidence type="ECO:0008006" key="10">
    <source>
        <dbReference type="Google" id="ProtNLM"/>
    </source>
</evidence>
<gene>
    <name evidence="8" type="ORF">COX80_04505</name>
</gene>
<comment type="similarity">
    <text evidence="1">Belongs to the 'phage' integrase family.</text>
</comment>
<proteinExistence type="inferred from homology"/>
<accession>A0A2M7V9D6</accession>
<evidence type="ECO:0000259" key="7">
    <source>
        <dbReference type="PROSITE" id="PS51900"/>
    </source>
</evidence>
<dbReference type="InterPro" id="IPR011010">
    <property type="entry name" value="DNA_brk_join_enz"/>
</dbReference>
<feature type="domain" description="Tyr recombinase" evidence="6">
    <location>
        <begin position="111"/>
        <end position="312"/>
    </location>
</feature>
<dbReference type="AlphaFoldDB" id="A0A2M7V9D6"/>
<dbReference type="Gene3D" id="1.10.150.130">
    <property type="match status" value="1"/>
</dbReference>
<dbReference type="Gene3D" id="1.10.443.10">
    <property type="entry name" value="Intergrase catalytic core"/>
    <property type="match status" value="1"/>
</dbReference>
<evidence type="ECO:0000313" key="8">
    <source>
        <dbReference type="EMBL" id="PIZ95435.1"/>
    </source>
</evidence>
<name>A0A2M7V9D6_9BACT</name>
<dbReference type="PANTHER" id="PTHR30349:SF41">
    <property type="entry name" value="INTEGRASE_RECOMBINASE PROTEIN MJ0367-RELATED"/>
    <property type="match status" value="1"/>
</dbReference>
<evidence type="ECO:0000256" key="3">
    <source>
        <dbReference type="ARBA" id="ARBA00023125"/>
    </source>
</evidence>
<evidence type="ECO:0000256" key="2">
    <source>
        <dbReference type="ARBA" id="ARBA00022908"/>
    </source>
</evidence>
<sequence length="322" mass="37427">MQLNKYLTQFLEHLEIERNRSQKTVENYNFYLSRFLDWLGKDATAKDITGESVRKFRLWLNRFTDAHGEELKKNTQNYHLIALRSFLKYLAKKDVDTLAPEKIELMKMPDREVSFLDSDDITRILEAPIKNISKKSLDKENGAGQTLLLAYRDKAILELLFSTGLRVSELSKLEIENVNLKRDEFTVLGKGGKSRVVFLSDDAKTWLQKYLDTRKDMNTYMFISHDKRFGKQKDHDEPLTPRSIQRIVQKHALEAGITKKVTPHTMRHSYATDLLQNGADIRSVQSMLGHSSITTTQIYTHITDKELKNVHKRFHGKKGLKN</sequence>
<evidence type="ECO:0000256" key="4">
    <source>
        <dbReference type="ARBA" id="ARBA00023172"/>
    </source>
</evidence>
<protein>
    <recommendedName>
        <fullName evidence="10">Tyrosine recombinase XerC</fullName>
    </recommendedName>
</protein>
<dbReference type="EMBL" id="PFPL01000053">
    <property type="protein sequence ID" value="PIZ95435.1"/>
    <property type="molecule type" value="Genomic_DNA"/>
</dbReference>
<dbReference type="InterPro" id="IPR010998">
    <property type="entry name" value="Integrase_recombinase_N"/>
</dbReference>
<keyword evidence="3 5" id="KW-0238">DNA-binding</keyword>
<dbReference type="PANTHER" id="PTHR30349">
    <property type="entry name" value="PHAGE INTEGRASE-RELATED"/>
    <property type="match status" value="1"/>
</dbReference>
<dbReference type="InterPro" id="IPR013762">
    <property type="entry name" value="Integrase-like_cat_sf"/>
</dbReference>
<feature type="domain" description="Core-binding (CB)" evidence="7">
    <location>
        <begin position="1"/>
        <end position="91"/>
    </location>
</feature>
<comment type="caution">
    <text evidence="8">The sequence shown here is derived from an EMBL/GenBank/DDBJ whole genome shotgun (WGS) entry which is preliminary data.</text>
</comment>
<evidence type="ECO:0000259" key="6">
    <source>
        <dbReference type="PROSITE" id="PS51898"/>
    </source>
</evidence>
<dbReference type="InterPro" id="IPR050090">
    <property type="entry name" value="Tyrosine_recombinase_XerCD"/>
</dbReference>
<dbReference type="InterPro" id="IPR002104">
    <property type="entry name" value="Integrase_catalytic"/>
</dbReference>
<dbReference type="GO" id="GO:0003677">
    <property type="term" value="F:DNA binding"/>
    <property type="evidence" value="ECO:0007669"/>
    <property type="project" value="UniProtKB-UniRule"/>
</dbReference>